<feature type="domain" description="Gcp-like" evidence="1">
    <location>
        <begin position="34"/>
        <end position="133"/>
    </location>
</feature>
<dbReference type="InterPro" id="IPR022496">
    <property type="entry name" value="T6A_TsaB"/>
</dbReference>
<dbReference type="SUPFAM" id="SSF53067">
    <property type="entry name" value="Actin-like ATPase domain"/>
    <property type="match status" value="2"/>
</dbReference>
<gene>
    <name evidence="2" type="ORF">AWW68_18995</name>
</gene>
<comment type="caution">
    <text evidence="2">The sequence shown here is derived from an EMBL/GenBank/DDBJ whole genome shotgun (WGS) entry which is preliminary data.</text>
</comment>
<dbReference type="InterPro" id="IPR043129">
    <property type="entry name" value="ATPase_NBD"/>
</dbReference>
<protein>
    <submittedName>
        <fullName evidence="2">tRNA threonylcarbamoyladenosine biosynthesis protein TsaB</fullName>
    </submittedName>
</protein>
<dbReference type="Proteomes" id="UP000075606">
    <property type="component" value="Unassembled WGS sequence"/>
</dbReference>
<dbReference type="RefSeq" id="WP_068218662.1">
    <property type="nucleotide sequence ID" value="NZ_CP139724.1"/>
</dbReference>
<dbReference type="GO" id="GO:0002949">
    <property type="term" value="P:tRNA threonylcarbamoyladenosine modification"/>
    <property type="evidence" value="ECO:0007669"/>
    <property type="project" value="InterPro"/>
</dbReference>
<accession>A0A150XE40</accession>
<dbReference type="GO" id="GO:0005829">
    <property type="term" value="C:cytosol"/>
    <property type="evidence" value="ECO:0007669"/>
    <property type="project" value="TreeGrafter"/>
</dbReference>
<dbReference type="Gene3D" id="3.30.420.40">
    <property type="match status" value="2"/>
</dbReference>
<dbReference type="PANTHER" id="PTHR11735">
    <property type="entry name" value="TRNA N6-ADENOSINE THREONYLCARBAMOYLTRANSFERASE"/>
    <property type="match status" value="1"/>
</dbReference>
<name>A0A150XE40_9BACT</name>
<reference evidence="2 3" key="1">
    <citation type="submission" date="2016-01" db="EMBL/GenBank/DDBJ databases">
        <title>Genome sequencing of Roseivirga spongicola UST030701-084.</title>
        <authorList>
            <person name="Selvaratnam C."/>
            <person name="Thevarajoo S."/>
            <person name="Goh K.M."/>
            <person name="Ee R."/>
            <person name="Chan K.-G."/>
            <person name="Chong C.S."/>
        </authorList>
    </citation>
    <scope>NUCLEOTIDE SEQUENCE [LARGE SCALE GENOMIC DNA]</scope>
    <source>
        <strain evidence="2 3">UST030701-084</strain>
    </source>
</reference>
<dbReference type="Pfam" id="PF00814">
    <property type="entry name" value="TsaD"/>
    <property type="match status" value="1"/>
</dbReference>
<dbReference type="InterPro" id="IPR000905">
    <property type="entry name" value="Gcp-like_dom"/>
</dbReference>
<dbReference type="EMBL" id="LRPC01000002">
    <property type="protein sequence ID" value="KYG76944.1"/>
    <property type="molecule type" value="Genomic_DNA"/>
</dbReference>
<dbReference type="NCBIfam" id="TIGR03725">
    <property type="entry name" value="T6A_YeaZ"/>
    <property type="match status" value="1"/>
</dbReference>
<dbReference type="STRING" id="333140.AWW68_18995"/>
<keyword evidence="3" id="KW-1185">Reference proteome</keyword>
<dbReference type="PANTHER" id="PTHR11735:SF11">
    <property type="entry name" value="TRNA THREONYLCARBAMOYLADENOSINE BIOSYNTHESIS PROTEIN TSAB"/>
    <property type="match status" value="1"/>
</dbReference>
<evidence type="ECO:0000313" key="3">
    <source>
        <dbReference type="Proteomes" id="UP000075606"/>
    </source>
</evidence>
<evidence type="ECO:0000259" key="1">
    <source>
        <dbReference type="Pfam" id="PF00814"/>
    </source>
</evidence>
<proteinExistence type="predicted"/>
<evidence type="ECO:0000313" key="2">
    <source>
        <dbReference type="EMBL" id="KYG76944.1"/>
    </source>
</evidence>
<dbReference type="CDD" id="cd24032">
    <property type="entry name" value="ASKHA_NBD_TsaB"/>
    <property type="match status" value="1"/>
</dbReference>
<dbReference type="OrthoDB" id="9784166at2"/>
<dbReference type="AlphaFoldDB" id="A0A150XE40"/>
<organism evidence="2 3">
    <name type="scientific">Roseivirga spongicola</name>
    <dbReference type="NCBI Taxonomy" id="333140"/>
    <lineage>
        <taxon>Bacteria</taxon>
        <taxon>Pseudomonadati</taxon>
        <taxon>Bacteroidota</taxon>
        <taxon>Cytophagia</taxon>
        <taxon>Cytophagales</taxon>
        <taxon>Roseivirgaceae</taxon>
        <taxon>Roseivirga</taxon>
    </lineage>
</organism>
<sequence>MPLILSIETSTTVCSVSITDGKKVIATRKLLEDKSHASHLTILIREVLEESGRAMSDIEAIAISEGPGSYTGLRIGVSTAKGLCYALGVPLIGISTLKAMAYEVQATSKPSALLCPMIDARRMEVYTAVYNSSLDELQAPHPKILNQESFQETLGDAFVLFFGNGSGKFKEVVSLSNSEFIEDLSPSAWAVGVLAFQKLENNQVEDLAYFEPVYLKEFQATKPKSLL</sequence>